<reference evidence="7 8" key="1">
    <citation type="submission" date="2020-06" db="EMBL/GenBank/DDBJ databases">
        <title>Transcriptomic and genomic resources for Thalictrum thalictroides and T. hernandezii: Facilitating candidate gene discovery in an emerging model plant lineage.</title>
        <authorList>
            <person name="Arias T."/>
            <person name="Riano-Pachon D.M."/>
            <person name="Di Stilio V.S."/>
        </authorList>
    </citation>
    <scope>NUCLEOTIDE SEQUENCE [LARGE SCALE GENOMIC DNA]</scope>
    <source>
        <strain evidence="8">cv. WT478/WT964</strain>
        <tissue evidence="7">Leaves</tissue>
    </source>
</reference>
<dbReference type="OrthoDB" id="10473161at2759"/>
<evidence type="ECO:0000259" key="6">
    <source>
        <dbReference type="PROSITE" id="PS51005"/>
    </source>
</evidence>
<dbReference type="EMBL" id="JABWDY010027557">
    <property type="protein sequence ID" value="KAF5187798.1"/>
    <property type="molecule type" value="Genomic_DNA"/>
</dbReference>
<dbReference type="Pfam" id="PF02365">
    <property type="entry name" value="NAM"/>
    <property type="match status" value="1"/>
</dbReference>
<dbReference type="PANTHER" id="PTHR31719">
    <property type="entry name" value="NAC TRANSCRIPTION FACTOR 56"/>
    <property type="match status" value="1"/>
</dbReference>
<evidence type="ECO:0000313" key="7">
    <source>
        <dbReference type="EMBL" id="KAF5187798.1"/>
    </source>
</evidence>
<dbReference type="PROSITE" id="PS51005">
    <property type="entry name" value="NAC"/>
    <property type="match status" value="1"/>
</dbReference>
<proteinExistence type="predicted"/>
<feature type="domain" description="NAC" evidence="6">
    <location>
        <begin position="1"/>
        <end position="107"/>
    </location>
</feature>
<comment type="caution">
    <text evidence="7">The sequence shown here is derived from an EMBL/GenBank/DDBJ whole genome shotgun (WGS) entry which is preliminary data.</text>
</comment>
<keyword evidence="4" id="KW-0539">Nucleus</keyword>
<name>A0A7J6VT96_THATH</name>
<feature type="compositionally biased region" description="Gly residues" evidence="5">
    <location>
        <begin position="127"/>
        <end position="136"/>
    </location>
</feature>
<dbReference type="SUPFAM" id="SSF101941">
    <property type="entry name" value="NAC domain"/>
    <property type="match status" value="1"/>
</dbReference>
<evidence type="ECO:0000256" key="2">
    <source>
        <dbReference type="ARBA" id="ARBA00023125"/>
    </source>
</evidence>
<evidence type="ECO:0000256" key="4">
    <source>
        <dbReference type="ARBA" id="ARBA00023242"/>
    </source>
</evidence>
<dbReference type="AlphaFoldDB" id="A0A7J6VT96"/>
<evidence type="ECO:0000256" key="5">
    <source>
        <dbReference type="SAM" id="MobiDB-lite"/>
    </source>
</evidence>
<accession>A0A7J6VT96</accession>
<feature type="non-terminal residue" evidence="7">
    <location>
        <position position="1"/>
    </location>
</feature>
<dbReference type="PANTHER" id="PTHR31719:SF94">
    <property type="entry name" value="PROTEIN ATAF2"/>
    <property type="match status" value="1"/>
</dbReference>
<organism evidence="7 8">
    <name type="scientific">Thalictrum thalictroides</name>
    <name type="common">Rue-anemone</name>
    <name type="synonym">Anemone thalictroides</name>
    <dbReference type="NCBI Taxonomy" id="46969"/>
    <lineage>
        <taxon>Eukaryota</taxon>
        <taxon>Viridiplantae</taxon>
        <taxon>Streptophyta</taxon>
        <taxon>Embryophyta</taxon>
        <taxon>Tracheophyta</taxon>
        <taxon>Spermatophyta</taxon>
        <taxon>Magnoliopsida</taxon>
        <taxon>Ranunculales</taxon>
        <taxon>Ranunculaceae</taxon>
        <taxon>Thalictroideae</taxon>
        <taxon>Thalictrum</taxon>
    </lineage>
</organism>
<evidence type="ECO:0000256" key="1">
    <source>
        <dbReference type="ARBA" id="ARBA00023015"/>
    </source>
</evidence>
<keyword evidence="3" id="KW-0804">Transcription</keyword>
<keyword evidence="1" id="KW-0805">Transcription regulation</keyword>
<feature type="region of interest" description="Disordered" evidence="5">
    <location>
        <begin position="115"/>
        <end position="136"/>
    </location>
</feature>
<protein>
    <submittedName>
        <fullName evidence="7">Nac domain-containing protein</fullName>
    </submittedName>
</protein>
<keyword evidence="2" id="KW-0238">DNA-binding</keyword>
<dbReference type="GO" id="GO:0003677">
    <property type="term" value="F:DNA binding"/>
    <property type="evidence" value="ECO:0007669"/>
    <property type="project" value="UniProtKB-KW"/>
</dbReference>
<dbReference type="Proteomes" id="UP000554482">
    <property type="component" value="Unassembled WGS sequence"/>
</dbReference>
<sequence length="364" mass="40893">KYRSTGEDSWYFFTSRDRKYRQGKRPDRRAGDGFYRASATIKPVYNKNGKKIGSKRSLVYHKGDHKNSVKTNWLMMEYVIEEHQIHINNQTNSMKLDDCVVYKIYYNHKKSKNSQLLEQGESSQCQGKGGGGGGNEAAGGCTEMVVFVEQAKVDTEMGKSTVDKGKGILLEDDDSTVDQYLNLDHYPAQFMSVDPSCPSSSMGSFDNNNAYVSNTLGHQNMPISSNGQFNNNFNFEWQNGGDFNNQSTQVYGFPYFDGSENVGYDDEQIANMQFHDQLNSLISNNNFNFQFANEDSNQFDSSPASQSNGNDIASYAGYIEQLTNMQFNGSLISNDASCNNFNSLISNYASCNNNNFQFANEDTN</sequence>
<gene>
    <name evidence="7" type="ORF">FRX31_022616</name>
</gene>
<keyword evidence="8" id="KW-1185">Reference proteome</keyword>
<dbReference type="InterPro" id="IPR036093">
    <property type="entry name" value="NAC_dom_sf"/>
</dbReference>
<dbReference type="GO" id="GO:0006355">
    <property type="term" value="P:regulation of DNA-templated transcription"/>
    <property type="evidence" value="ECO:0007669"/>
    <property type="project" value="InterPro"/>
</dbReference>
<dbReference type="Gene3D" id="2.170.150.80">
    <property type="entry name" value="NAC domain"/>
    <property type="match status" value="1"/>
</dbReference>
<dbReference type="InterPro" id="IPR003441">
    <property type="entry name" value="NAC-dom"/>
</dbReference>
<evidence type="ECO:0000256" key="3">
    <source>
        <dbReference type="ARBA" id="ARBA00023163"/>
    </source>
</evidence>
<evidence type="ECO:0000313" key="8">
    <source>
        <dbReference type="Proteomes" id="UP000554482"/>
    </source>
</evidence>